<keyword evidence="6" id="KW-0732">Signal</keyword>
<dbReference type="GO" id="GO:0009055">
    <property type="term" value="F:electron transfer activity"/>
    <property type="evidence" value="ECO:0007669"/>
    <property type="project" value="InterPro"/>
</dbReference>
<evidence type="ECO:0000256" key="6">
    <source>
        <dbReference type="SAM" id="SignalP"/>
    </source>
</evidence>
<dbReference type="GO" id="GO:0005886">
    <property type="term" value="C:plasma membrane"/>
    <property type="evidence" value="ECO:0007669"/>
    <property type="project" value="InterPro"/>
</dbReference>
<dbReference type="SMART" id="SM00900">
    <property type="entry name" value="FMN_bind"/>
    <property type="match status" value="1"/>
</dbReference>
<comment type="caution">
    <text evidence="8">The sequence shown here is derived from an EMBL/GenBank/DDBJ whole genome shotgun (WGS) entry which is preliminary data.</text>
</comment>
<evidence type="ECO:0000256" key="5">
    <source>
        <dbReference type="ARBA" id="ARBA00022982"/>
    </source>
</evidence>
<evidence type="ECO:0000256" key="1">
    <source>
        <dbReference type="ARBA" id="ARBA00022448"/>
    </source>
</evidence>
<protein>
    <submittedName>
        <fullName evidence="8">FMN-binding protein</fullName>
    </submittedName>
</protein>
<dbReference type="AlphaFoldDB" id="A0A972JMI1"/>
<keyword evidence="2" id="KW-0597">Phosphoprotein</keyword>
<keyword evidence="9" id="KW-1185">Reference proteome</keyword>
<keyword evidence="3" id="KW-0285">Flavoprotein</keyword>
<dbReference type="GO" id="GO:0010181">
    <property type="term" value="F:FMN binding"/>
    <property type="evidence" value="ECO:0007669"/>
    <property type="project" value="InterPro"/>
</dbReference>
<evidence type="ECO:0000256" key="4">
    <source>
        <dbReference type="ARBA" id="ARBA00022643"/>
    </source>
</evidence>
<dbReference type="InterPro" id="IPR007329">
    <property type="entry name" value="FMN-bd"/>
</dbReference>
<evidence type="ECO:0000256" key="3">
    <source>
        <dbReference type="ARBA" id="ARBA00022630"/>
    </source>
</evidence>
<evidence type="ECO:0000256" key="2">
    <source>
        <dbReference type="ARBA" id="ARBA00022553"/>
    </source>
</evidence>
<dbReference type="EMBL" id="JAAXYH010000013">
    <property type="protein sequence ID" value="NMH66532.1"/>
    <property type="molecule type" value="Genomic_DNA"/>
</dbReference>
<reference evidence="8" key="1">
    <citation type="submission" date="2020-04" db="EMBL/GenBank/DDBJ databases">
        <title>Description of Shewanella salipaludis sp. nov., isolated from a salt marsh.</title>
        <authorList>
            <person name="Park S."/>
            <person name="Yoon J.-H."/>
        </authorList>
    </citation>
    <scope>NUCLEOTIDE SEQUENCE</scope>
    <source>
        <strain evidence="8">SHSM-M6</strain>
    </source>
</reference>
<keyword evidence="4" id="KW-0288">FMN</keyword>
<feature type="chain" id="PRO_5037906020" evidence="6">
    <location>
        <begin position="24"/>
        <end position="184"/>
    </location>
</feature>
<accession>A0A972JMI1</accession>
<dbReference type="PANTHER" id="PTHR36118:SF1">
    <property type="entry name" value="ION-TRANSLOCATING OXIDOREDUCTASE COMPLEX SUBUNIT G"/>
    <property type="match status" value="1"/>
</dbReference>
<organism evidence="8 9">
    <name type="scientific">Shewanella salipaludis</name>
    <dbReference type="NCBI Taxonomy" id="2723052"/>
    <lineage>
        <taxon>Bacteria</taxon>
        <taxon>Pseudomonadati</taxon>
        <taxon>Pseudomonadota</taxon>
        <taxon>Gammaproteobacteria</taxon>
        <taxon>Alteromonadales</taxon>
        <taxon>Shewanellaceae</taxon>
        <taxon>Shewanella</taxon>
    </lineage>
</organism>
<feature type="domain" description="FMN-binding" evidence="7">
    <location>
        <begin position="93"/>
        <end position="174"/>
    </location>
</feature>
<dbReference type="PANTHER" id="PTHR36118">
    <property type="entry name" value="ION-TRANSLOCATING OXIDOREDUCTASE COMPLEX SUBUNIT G"/>
    <property type="match status" value="1"/>
</dbReference>
<proteinExistence type="predicted"/>
<sequence>MSHHYWNSLWFMPMAVVTAPAFAADYLTIPQAQALIFPAGAQFTDQGKLLTSDAKDQIKDLAGVRQRHDKQPIWRVEQEGKFLGWFIVDDVVGKHEYITYAVGISPAGEVLSMEILSYRETHGGQVRDAAWRQQFKGKTLKDPFKLDNDVSNISGATLSCRNLLDGVKRLLAIHKLFLAQDSIS</sequence>
<evidence type="ECO:0000259" key="7">
    <source>
        <dbReference type="SMART" id="SM00900"/>
    </source>
</evidence>
<keyword evidence="5" id="KW-0249">Electron transport</keyword>
<keyword evidence="1" id="KW-0813">Transport</keyword>
<dbReference type="Pfam" id="PF04205">
    <property type="entry name" value="FMN_bind"/>
    <property type="match status" value="1"/>
</dbReference>
<dbReference type="InterPro" id="IPR010209">
    <property type="entry name" value="Ion_transpt_RnfG/RsxG"/>
</dbReference>
<name>A0A972JMI1_9GAMM</name>
<dbReference type="Proteomes" id="UP000737113">
    <property type="component" value="Unassembled WGS sequence"/>
</dbReference>
<dbReference type="RefSeq" id="WP_169565259.1">
    <property type="nucleotide sequence ID" value="NZ_JAAXYH010000013.1"/>
</dbReference>
<dbReference type="GO" id="GO:0022900">
    <property type="term" value="P:electron transport chain"/>
    <property type="evidence" value="ECO:0007669"/>
    <property type="project" value="InterPro"/>
</dbReference>
<feature type="signal peptide" evidence="6">
    <location>
        <begin position="1"/>
        <end position="23"/>
    </location>
</feature>
<gene>
    <name evidence="8" type="ORF">HC757_15340</name>
</gene>
<evidence type="ECO:0000313" key="8">
    <source>
        <dbReference type="EMBL" id="NMH66532.1"/>
    </source>
</evidence>
<evidence type="ECO:0000313" key="9">
    <source>
        <dbReference type="Proteomes" id="UP000737113"/>
    </source>
</evidence>